<name>A0A2U1MRQ7_ARTAN</name>
<sequence length="119" mass="13812">MALARPLVVNFYHGGNIRFIAYGLVQHAESTKTFTVVLRNEMYYLDFVSMIYQHVGVDRRNFKLKITQHFEDCGEPKSSPIISDETLDVMYFLAEKDENFCAHVHVEIEEIPRAYHGVV</sequence>
<dbReference type="EMBL" id="PKPP01004522">
    <property type="protein sequence ID" value="PWA63955.1"/>
    <property type="molecule type" value="Genomic_DNA"/>
</dbReference>
<comment type="caution">
    <text evidence="1">The sequence shown here is derived from an EMBL/GenBank/DDBJ whole genome shotgun (WGS) entry which is preliminary data.</text>
</comment>
<dbReference type="Proteomes" id="UP000245207">
    <property type="component" value="Unassembled WGS sequence"/>
</dbReference>
<evidence type="ECO:0000313" key="1">
    <source>
        <dbReference type="EMBL" id="PWA63955.1"/>
    </source>
</evidence>
<proteinExistence type="predicted"/>
<gene>
    <name evidence="1" type="ORF">CTI12_AA348530</name>
</gene>
<organism evidence="1 2">
    <name type="scientific">Artemisia annua</name>
    <name type="common">Sweet wormwood</name>
    <dbReference type="NCBI Taxonomy" id="35608"/>
    <lineage>
        <taxon>Eukaryota</taxon>
        <taxon>Viridiplantae</taxon>
        <taxon>Streptophyta</taxon>
        <taxon>Embryophyta</taxon>
        <taxon>Tracheophyta</taxon>
        <taxon>Spermatophyta</taxon>
        <taxon>Magnoliopsida</taxon>
        <taxon>eudicotyledons</taxon>
        <taxon>Gunneridae</taxon>
        <taxon>Pentapetalae</taxon>
        <taxon>asterids</taxon>
        <taxon>campanulids</taxon>
        <taxon>Asterales</taxon>
        <taxon>Asteraceae</taxon>
        <taxon>Asteroideae</taxon>
        <taxon>Anthemideae</taxon>
        <taxon>Artemisiinae</taxon>
        <taxon>Artemisia</taxon>
    </lineage>
</organism>
<dbReference type="AlphaFoldDB" id="A0A2U1MRQ7"/>
<dbReference type="OrthoDB" id="1476987at2759"/>
<accession>A0A2U1MRQ7</accession>
<evidence type="ECO:0000313" key="2">
    <source>
        <dbReference type="Proteomes" id="UP000245207"/>
    </source>
</evidence>
<keyword evidence="2" id="KW-1185">Reference proteome</keyword>
<protein>
    <submittedName>
        <fullName evidence="1">Uncharacterized protein</fullName>
    </submittedName>
</protein>
<reference evidence="1 2" key="1">
    <citation type="journal article" date="2018" name="Mol. Plant">
        <title>The genome of Artemisia annua provides insight into the evolution of Asteraceae family and artemisinin biosynthesis.</title>
        <authorList>
            <person name="Shen Q."/>
            <person name="Zhang L."/>
            <person name="Liao Z."/>
            <person name="Wang S."/>
            <person name="Yan T."/>
            <person name="Shi P."/>
            <person name="Liu M."/>
            <person name="Fu X."/>
            <person name="Pan Q."/>
            <person name="Wang Y."/>
            <person name="Lv Z."/>
            <person name="Lu X."/>
            <person name="Zhang F."/>
            <person name="Jiang W."/>
            <person name="Ma Y."/>
            <person name="Chen M."/>
            <person name="Hao X."/>
            <person name="Li L."/>
            <person name="Tang Y."/>
            <person name="Lv G."/>
            <person name="Zhou Y."/>
            <person name="Sun X."/>
            <person name="Brodelius P.E."/>
            <person name="Rose J.K.C."/>
            <person name="Tang K."/>
        </authorList>
    </citation>
    <scope>NUCLEOTIDE SEQUENCE [LARGE SCALE GENOMIC DNA]</scope>
    <source>
        <strain evidence="2">cv. Huhao1</strain>
        <tissue evidence="1">Leaf</tissue>
    </source>
</reference>